<protein>
    <submittedName>
        <fullName evidence="1">Uncharacterized protein</fullName>
    </submittedName>
</protein>
<comment type="caution">
    <text evidence="1">The sequence shown here is derived from an EMBL/GenBank/DDBJ whole genome shotgun (WGS) entry which is preliminary data.</text>
</comment>
<keyword evidence="2" id="KW-1185">Reference proteome</keyword>
<evidence type="ECO:0000313" key="2">
    <source>
        <dbReference type="Proteomes" id="UP000590524"/>
    </source>
</evidence>
<reference evidence="1 2" key="1">
    <citation type="submission" date="2020-08" db="EMBL/GenBank/DDBJ databases">
        <title>Genomic Encyclopedia of Type Strains, Phase IV (KMG-IV): sequencing the most valuable type-strain genomes for metagenomic binning, comparative biology and taxonomic classification.</title>
        <authorList>
            <person name="Goeker M."/>
        </authorList>
    </citation>
    <scope>NUCLEOTIDE SEQUENCE [LARGE SCALE GENOMIC DNA]</scope>
    <source>
        <strain evidence="1 2">DSM 19371</strain>
    </source>
</reference>
<proteinExistence type="predicted"/>
<gene>
    <name evidence="1" type="ORF">GGQ90_004833</name>
</gene>
<evidence type="ECO:0000313" key="1">
    <source>
        <dbReference type="EMBL" id="MBB4151022.1"/>
    </source>
</evidence>
<organism evidence="1 2">
    <name type="scientific">Sphingobium scionense</name>
    <dbReference type="NCBI Taxonomy" id="1404341"/>
    <lineage>
        <taxon>Bacteria</taxon>
        <taxon>Pseudomonadati</taxon>
        <taxon>Pseudomonadota</taxon>
        <taxon>Alphaproteobacteria</taxon>
        <taxon>Sphingomonadales</taxon>
        <taxon>Sphingomonadaceae</taxon>
        <taxon>Sphingobium</taxon>
    </lineage>
</organism>
<accession>A0A7W6LVR7</accession>
<sequence length="192" mass="21168">MGGRYDTSTGWPPPGEQRVGALRYAWGLMLQSDDARFARVDQVQSGVRLSTSGCWLGGDFVWGKDGIVTGIDKPRIVADPYRPGYVRPQPDRRGIPVIAGYRYVAASESFSALYPWIGLWAVDGDAHRTGIIAFNDHAHLVLATLPYRLATITTLPSPDSPWTSITVTGASLHEPTPFLQLMWRTDIQETNP</sequence>
<dbReference type="EMBL" id="JACIEU010000028">
    <property type="protein sequence ID" value="MBB4151022.1"/>
    <property type="molecule type" value="Genomic_DNA"/>
</dbReference>
<dbReference type="Proteomes" id="UP000590524">
    <property type="component" value="Unassembled WGS sequence"/>
</dbReference>
<name>A0A7W6LVR7_9SPHN</name>
<dbReference type="AlphaFoldDB" id="A0A7W6LVR7"/>